<protein>
    <recommendedName>
        <fullName evidence="9">Cytochrome P450</fullName>
    </recommendedName>
</protein>
<dbReference type="PRINTS" id="PR00385">
    <property type="entry name" value="P450"/>
</dbReference>
<keyword evidence="6" id="KW-0560">Oxidoreductase</keyword>
<evidence type="ECO:0000256" key="6">
    <source>
        <dbReference type="RuleBase" id="RU000461"/>
    </source>
</evidence>
<dbReference type="GO" id="GO:0004497">
    <property type="term" value="F:monooxygenase activity"/>
    <property type="evidence" value="ECO:0007669"/>
    <property type="project" value="UniProtKB-KW"/>
</dbReference>
<evidence type="ECO:0000256" key="2">
    <source>
        <dbReference type="ARBA" id="ARBA00022723"/>
    </source>
</evidence>
<comment type="cofactor">
    <cofactor evidence="5">
        <name>heme</name>
        <dbReference type="ChEBI" id="CHEBI:30413"/>
    </cofactor>
</comment>
<dbReference type="EMBL" id="CAJPIZ010017064">
    <property type="protein sequence ID" value="CAG2115951.1"/>
    <property type="molecule type" value="Genomic_DNA"/>
</dbReference>
<feature type="non-terminal residue" evidence="7">
    <location>
        <position position="1"/>
    </location>
</feature>
<evidence type="ECO:0000313" key="7">
    <source>
        <dbReference type="EMBL" id="CAD7635521.1"/>
    </source>
</evidence>
<dbReference type="Proteomes" id="UP000759131">
    <property type="component" value="Unassembled WGS sequence"/>
</dbReference>
<dbReference type="InterPro" id="IPR002401">
    <property type="entry name" value="Cyt_P450_E_grp-I"/>
</dbReference>
<comment type="similarity">
    <text evidence="1 6">Belongs to the cytochrome P450 family.</text>
</comment>
<sequence>FRNHKLAWHTEVSKLSKVYGPVFTLWIGPLPFVFICDLDMGRQAFTKCEFSGRIDIKYAKSKALSEVVDENVRQMIDNITRDVAINTPFKPKLYSYNMFVNIMGDAMFSKKINNNQDVKMKIKYTITDFHTDLGALLFIYQFVPVLRYLMANPMAKYRQYFNDLMNYTRDIYQTHDKTHDCESLRDFCDILIAAKHKAIANEKQTAPYLTDDNLPAAMVDMLIGGTETTQTTFLWSLLFIAFYPDYQDKLRDEINNELGDCMPVIEDKSKLNYTMAFISEILRYKNPFPIGVPHKMLDDSKLGDFTVLKNTLIVFHQASVMTDPKYWTNADKFEPDRFLDNHGQFLKTKPTAYIPFSYGRRTCLGESLAINNLFLVLVRFIQLTNEYRMELYNDHDIQRTLDAFEPELDSVWLQMPKPYQIIFRSL</sequence>
<dbReference type="AlphaFoldDB" id="A0A7R9L7J7"/>
<dbReference type="Pfam" id="PF00067">
    <property type="entry name" value="p450"/>
    <property type="match status" value="1"/>
</dbReference>
<dbReference type="EMBL" id="OC871639">
    <property type="protein sequence ID" value="CAD7635521.1"/>
    <property type="molecule type" value="Genomic_DNA"/>
</dbReference>
<dbReference type="InterPro" id="IPR017972">
    <property type="entry name" value="Cyt_P450_CS"/>
</dbReference>
<name>A0A7R9L7J7_9ACAR</name>
<keyword evidence="2 5" id="KW-0479">Metal-binding</keyword>
<dbReference type="OrthoDB" id="1470350at2759"/>
<feature type="non-terminal residue" evidence="7">
    <location>
        <position position="426"/>
    </location>
</feature>
<dbReference type="SUPFAM" id="SSF48264">
    <property type="entry name" value="Cytochrome P450"/>
    <property type="match status" value="1"/>
</dbReference>
<evidence type="ECO:0000256" key="5">
    <source>
        <dbReference type="PIRSR" id="PIRSR602401-1"/>
    </source>
</evidence>
<keyword evidence="3 5" id="KW-0408">Iron</keyword>
<dbReference type="GO" id="GO:0020037">
    <property type="term" value="F:heme binding"/>
    <property type="evidence" value="ECO:0007669"/>
    <property type="project" value="InterPro"/>
</dbReference>
<evidence type="ECO:0000256" key="1">
    <source>
        <dbReference type="ARBA" id="ARBA00010617"/>
    </source>
</evidence>
<dbReference type="GO" id="GO:0005506">
    <property type="term" value="F:iron ion binding"/>
    <property type="evidence" value="ECO:0007669"/>
    <property type="project" value="InterPro"/>
</dbReference>
<organism evidence="7">
    <name type="scientific">Medioppia subpectinata</name>
    <dbReference type="NCBI Taxonomy" id="1979941"/>
    <lineage>
        <taxon>Eukaryota</taxon>
        <taxon>Metazoa</taxon>
        <taxon>Ecdysozoa</taxon>
        <taxon>Arthropoda</taxon>
        <taxon>Chelicerata</taxon>
        <taxon>Arachnida</taxon>
        <taxon>Acari</taxon>
        <taxon>Acariformes</taxon>
        <taxon>Sarcoptiformes</taxon>
        <taxon>Oribatida</taxon>
        <taxon>Brachypylina</taxon>
        <taxon>Oppioidea</taxon>
        <taxon>Oppiidae</taxon>
        <taxon>Medioppia</taxon>
    </lineage>
</organism>
<keyword evidence="5 6" id="KW-0349">Heme</keyword>
<dbReference type="PROSITE" id="PS00086">
    <property type="entry name" value="CYTOCHROME_P450"/>
    <property type="match status" value="1"/>
</dbReference>
<dbReference type="InterPro" id="IPR050182">
    <property type="entry name" value="Cytochrome_P450_fam2"/>
</dbReference>
<keyword evidence="8" id="KW-1185">Reference proteome</keyword>
<gene>
    <name evidence="7" type="ORF">OSB1V03_LOCUS15912</name>
</gene>
<dbReference type="GO" id="GO:0016705">
    <property type="term" value="F:oxidoreductase activity, acting on paired donors, with incorporation or reduction of molecular oxygen"/>
    <property type="evidence" value="ECO:0007669"/>
    <property type="project" value="InterPro"/>
</dbReference>
<evidence type="ECO:0008006" key="9">
    <source>
        <dbReference type="Google" id="ProtNLM"/>
    </source>
</evidence>
<dbReference type="PANTHER" id="PTHR24300:SF417">
    <property type="entry name" value="CYTOCHROME P450 508B1-RELATED"/>
    <property type="match status" value="1"/>
</dbReference>
<proteinExistence type="inferred from homology"/>
<dbReference type="PRINTS" id="PR00463">
    <property type="entry name" value="EP450I"/>
</dbReference>
<accession>A0A7R9L7J7</accession>
<dbReference type="PANTHER" id="PTHR24300">
    <property type="entry name" value="CYTOCHROME P450 508A4-RELATED"/>
    <property type="match status" value="1"/>
</dbReference>
<evidence type="ECO:0000313" key="8">
    <source>
        <dbReference type="Proteomes" id="UP000759131"/>
    </source>
</evidence>
<feature type="binding site" description="axial binding residue" evidence="5">
    <location>
        <position position="363"/>
    </location>
    <ligand>
        <name>heme</name>
        <dbReference type="ChEBI" id="CHEBI:30413"/>
    </ligand>
    <ligandPart>
        <name>Fe</name>
        <dbReference type="ChEBI" id="CHEBI:18248"/>
    </ligandPart>
</feature>
<evidence type="ECO:0000256" key="4">
    <source>
        <dbReference type="ARBA" id="ARBA00023033"/>
    </source>
</evidence>
<dbReference type="Gene3D" id="1.10.630.10">
    <property type="entry name" value="Cytochrome P450"/>
    <property type="match status" value="1"/>
</dbReference>
<dbReference type="InterPro" id="IPR036396">
    <property type="entry name" value="Cyt_P450_sf"/>
</dbReference>
<reference evidence="7" key="1">
    <citation type="submission" date="2020-11" db="EMBL/GenBank/DDBJ databases">
        <authorList>
            <person name="Tran Van P."/>
        </authorList>
    </citation>
    <scope>NUCLEOTIDE SEQUENCE</scope>
</reference>
<keyword evidence="4 6" id="KW-0503">Monooxygenase</keyword>
<evidence type="ECO:0000256" key="3">
    <source>
        <dbReference type="ARBA" id="ARBA00023004"/>
    </source>
</evidence>
<dbReference type="InterPro" id="IPR001128">
    <property type="entry name" value="Cyt_P450"/>
</dbReference>